<comment type="caution">
    <text evidence="1">The sequence shown here is derived from an EMBL/GenBank/DDBJ whole genome shotgun (WGS) entry which is preliminary data.</text>
</comment>
<sequence>MVPPFFTNWPWVDLPGTDWQLVSTSDGKKYYYNNRTK</sequence>
<proteinExistence type="predicted"/>
<dbReference type="InterPro" id="IPR036020">
    <property type="entry name" value="WW_dom_sf"/>
</dbReference>
<evidence type="ECO:0000313" key="2">
    <source>
        <dbReference type="Proteomes" id="UP000265520"/>
    </source>
</evidence>
<dbReference type="AlphaFoldDB" id="A0A392PCD1"/>
<feature type="non-terminal residue" evidence="1">
    <location>
        <position position="37"/>
    </location>
</feature>
<gene>
    <name evidence="1" type="ORF">A2U01_0030852</name>
</gene>
<dbReference type="Proteomes" id="UP000265520">
    <property type="component" value="Unassembled WGS sequence"/>
</dbReference>
<organism evidence="1 2">
    <name type="scientific">Trifolium medium</name>
    <dbReference type="NCBI Taxonomy" id="97028"/>
    <lineage>
        <taxon>Eukaryota</taxon>
        <taxon>Viridiplantae</taxon>
        <taxon>Streptophyta</taxon>
        <taxon>Embryophyta</taxon>
        <taxon>Tracheophyta</taxon>
        <taxon>Spermatophyta</taxon>
        <taxon>Magnoliopsida</taxon>
        <taxon>eudicotyledons</taxon>
        <taxon>Gunneridae</taxon>
        <taxon>Pentapetalae</taxon>
        <taxon>rosids</taxon>
        <taxon>fabids</taxon>
        <taxon>Fabales</taxon>
        <taxon>Fabaceae</taxon>
        <taxon>Papilionoideae</taxon>
        <taxon>50 kb inversion clade</taxon>
        <taxon>NPAAA clade</taxon>
        <taxon>Hologalegina</taxon>
        <taxon>IRL clade</taxon>
        <taxon>Trifolieae</taxon>
        <taxon>Trifolium</taxon>
    </lineage>
</organism>
<dbReference type="Gene3D" id="2.20.70.10">
    <property type="match status" value="1"/>
</dbReference>
<protein>
    <submittedName>
        <fullName evidence="1">Pre-mRNA-processing protein 40C-like</fullName>
    </submittedName>
</protein>
<accession>A0A392PCD1</accession>
<dbReference type="EMBL" id="LXQA010073776">
    <property type="protein sequence ID" value="MCI09763.1"/>
    <property type="molecule type" value="Genomic_DNA"/>
</dbReference>
<reference evidence="1 2" key="1">
    <citation type="journal article" date="2018" name="Front. Plant Sci.">
        <title>Red Clover (Trifolium pratense) and Zigzag Clover (T. medium) - A Picture of Genomic Similarities and Differences.</title>
        <authorList>
            <person name="Dluhosova J."/>
            <person name="Istvanek J."/>
            <person name="Nedelnik J."/>
            <person name="Repkova J."/>
        </authorList>
    </citation>
    <scope>NUCLEOTIDE SEQUENCE [LARGE SCALE GENOMIC DNA]</scope>
    <source>
        <strain evidence="2">cv. 10/8</strain>
        <tissue evidence="1">Leaf</tissue>
    </source>
</reference>
<keyword evidence="2" id="KW-1185">Reference proteome</keyword>
<name>A0A392PCD1_9FABA</name>
<evidence type="ECO:0000313" key="1">
    <source>
        <dbReference type="EMBL" id="MCI09763.1"/>
    </source>
</evidence>
<dbReference type="SUPFAM" id="SSF51045">
    <property type="entry name" value="WW domain"/>
    <property type="match status" value="1"/>
</dbReference>